<dbReference type="WBParaSite" id="SBAD_0001035601-mRNA-1">
    <property type="protein sequence ID" value="SBAD_0001035601-mRNA-1"/>
    <property type="gene ID" value="SBAD_0001035601"/>
</dbReference>
<evidence type="ECO:0000313" key="1">
    <source>
        <dbReference type="EMBL" id="VDP28068.1"/>
    </source>
</evidence>
<reference evidence="3" key="1">
    <citation type="submission" date="2016-06" db="UniProtKB">
        <authorList>
            <consortium name="WormBaseParasite"/>
        </authorList>
    </citation>
    <scope>IDENTIFICATION</scope>
</reference>
<dbReference type="AlphaFoldDB" id="A0A183J2A6"/>
<gene>
    <name evidence="1" type="ORF">SBAD_LOCUS10004</name>
</gene>
<proteinExistence type="predicted"/>
<evidence type="ECO:0000313" key="3">
    <source>
        <dbReference type="WBParaSite" id="SBAD_0001035601-mRNA-1"/>
    </source>
</evidence>
<protein>
    <submittedName>
        <fullName evidence="3">DUF19 domain-containing protein</fullName>
    </submittedName>
</protein>
<sequence>MRSQMELSFTVPDPRFPATDSMDTDFCEEVFEYQQFSSCRRIANRVDSDCWSNKAMVDSLRTNQADLQNENSCKNDIFVVKRMLDQCRIFQLP</sequence>
<organism evidence="3">
    <name type="scientific">Soboliphyme baturini</name>
    <dbReference type="NCBI Taxonomy" id="241478"/>
    <lineage>
        <taxon>Eukaryota</taxon>
        <taxon>Metazoa</taxon>
        <taxon>Ecdysozoa</taxon>
        <taxon>Nematoda</taxon>
        <taxon>Enoplea</taxon>
        <taxon>Dorylaimia</taxon>
        <taxon>Dioctophymatida</taxon>
        <taxon>Dioctophymatoidea</taxon>
        <taxon>Soboliphymatidae</taxon>
        <taxon>Soboliphyme</taxon>
    </lineage>
</organism>
<dbReference type="Proteomes" id="UP000270296">
    <property type="component" value="Unassembled WGS sequence"/>
</dbReference>
<dbReference type="EMBL" id="UZAM01013466">
    <property type="protein sequence ID" value="VDP28068.1"/>
    <property type="molecule type" value="Genomic_DNA"/>
</dbReference>
<reference evidence="1 2" key="2">
    <citation type="submission" date="2018-11" db="EMBL/GenBank/DDBJ databases">
        <authorList>
            <consortium name="Pathogen Informatics"/>
        </authorList>
    </citation>
    <scope>NUCLEOTIDE SEQUENCE [LARGE SCALE GENOMIC DNA]</scope>
</reference>
<accession>A0A183J2A6</accession>
<name>A0A183J2A6_9BILA</name>
<keyword evidence="2" id="KW-1185">Reference proteome</keyword>
<evidence type="ECO:0000313" key="2">
    <source>
        <dbReference type="Proteomes" id="UP000270296"/>
    </source>
</evidence>